<dbReference type="SUPFAM" id="SSF88946">
    <property type="entry name" value="Sigma2 domain of RNA polymerase sigma factors"/>
    <property type="match status" value="1"/>
</dbReference>
<dbReference type="PANTHER" id="PTHR43133:SF8">
    <property type="entry name" value="RNA POLYMERASE SIGMA FACTOR HI_1459-RELATED"/>
    <property type="match status" value="1"/>
</dbReference>
<proteinExistence type="inferred from homology"/>
<sequence>MQAPDEAHGPGPGPNEASDSELCDLIRAGSAWPLETLWRRHHGLVLGWAVRKDPAVAEDAVAEAFDAVFQALLAGGGPRESFRAYLFRTVQTRLGQHWESRKRGAPLEDLPLEGASLEPHDDSLESAEQRAAAAAALQDLPPRWQQIVLAVDVEGRSVQEVAGELELTPNSASVLLKRARDGLRKGWVERMHPTRNLPEDCATSVGRFKDLRWGKKNTRRRAEAQAHLDGCADCRRRWVLFGEQAGAIGLSLAGILALTHDWRRRTATGTLAALSATGVVLATAGTIGGLAMPGSIPAEPHAPASSTSGIDRSAGDAPDRAPAPVRDAHRAGRTASGTGTGSGSENRIPESPRSPERPPTAPGPEPSPTPSPTPTPGTDPPALYFGDWTGWCERSQTFSADC</sequence>
<evidence type="ECO:0000256" key="2">
    <source>
        <dbReference type="ARBA" id="ARBA00023015"/>
    </source>
</evidence>
<dbReference type="PANTHER" id="PTHR43133">
    <property type="entry name" value="RNA POLYMERASE ECF-TYPE SIGMA FACTO"/>
    <property type="match status" value="1"/>
</dbReference>
<dbReference type="InterPro" id="IPR014284">
    <property type="entry name" value="RNA_pol_sigma-70_dom"/>
</dbReference>
<reference evidence="9" key="1">
    <citation type="journal article" date="2019" name="Int. J. Syst. Evol. Microbiol.">
        <title>The Global Catalogue of Microorganisms (GCM) 10K type strain sequencing project: providing services to taxonomists for standard genome sequencing and annotation.</title>
        <authorList>
            <consortium name="The Broad Institute Genomics Platform"/>
            <consortium name="The Broad Institute Genome Sequencing Center for Infectious Disease"/>
            <person name="Wu L."/>
            <person name="Ma J."/>
        </authorList>
    </citation>
    <scope>NUCLEOTIDE SEQUENCE [LARGE SCALE GENOMIC DNA]</scope>
    <source>
        <strain evidence="9">JCM 14736</strain>
    </source>
</reference>
<dbReference type="Pfam" id="PF08281">
    <property type="entry name" value="Sigma70_r4_2"/>
    <property type="match status" value="1"/>
</dbReference>
<organism evidence="8 9">
    <name type="scientific">Leucobacter iarius</name>
    <dbReference type="NCBI Taxonomy" id="333963"/>
    <lineage>
        <taxon>Bacteria</taxon>
        <taxon>Bacillati</taxon>
        <taxon>Actinomycetota</taxon>
        <taxon>Actinomycetes</taxon>
        <taxon>Micrococcales</taxon>
        <taxon>Microbacteriaceae</taxon>
        <taxon>Leucobacter</taxon>
    </lineage>
</organism>
<dbReference type="InterPro" id="IPR036388">
    <property type="entry name" value="WH-like_DNA-bd_sf"/>
</dbReference>
<dbReference type="EMBL" id="BAAAOB010000001">
    <property type="protein sequence ID" value="GAA1783786.1"/>
    <property type="molecule type" value="Genomic_DNA"/>
</dbReference>
<feature type="domain" description="RNA polymerase sigma factor 70 region 4 type 2" evidence="7">
    <location>
        <begin position="133"/>
        <end position="180"/>
    </location>
</feature>
<dbReference type="InterPro" id="IPR013249">
    <property type="entry name" value="RNA_pol_sigma70_r4_t2"/>
</dbReference>
<dbReference type="InterPro" id="IPR013324">
    <property type="entry name" value="RNA_pol_sigma_r3/r4-like"/>
</dbReference>
<dbReference type="SUPFAM" id="SSF88659">
    <property type="entry name" value="Sigma3 and sigma4 domains of RNA polymerase sigma factors"/>
    <property type="match status" value="1"/>
</dbReference>
<feature type="region of interest" description="Disordered" evidence="6">
    <location>
        <begin position="294"/>
        <end position="387"/>
    </location>
</feature>
<keyword evidence="9" id="KW-1185">Reference proteome</keyword>
<dbReference type="InterPro" id="IPR013325">
    <property type="entry name" value="RNA_pol_sigma_r2"/>
</dbReference>
<evidence type="ECO:0000256" key="6">
    <source>
        <dbReference type="SAM" id="MobiDB-lite"/>
    </source>
</evidence>
<feature type="compositionally biased region" description="Pro residues" evidence="6">
    <location>
        <begin position="357"/>
        <end position="379"/>
    </location>
</feature>
<dbReference type="NCBIfam" id="TIGR02937">
    <property type="entry name" value="sigma70-ECF"/>
    <property type="match status" value="1"/>
</dbReference>
<keyword evidence="3" id="KW-0731">Sigma factor</keyword>
<evidence type="ECO:0000256" key="5">
    <source>
        <dbReference type="ARBA" id="ARBA00023163"/>
    </source>
</evidence>
<feature type="compositionally biased region" description="Basic and acidic residues" evidence="6">
    <location>
        <begin position="347"/>
        <end position="356"/>
    </location>
</feature>
<keyword evidence="5" id="KW-0804">Transcription</keyword>
<evidence type="ECO:0000256" key="3">
    <source>
        <dbReference type="ARBA" id="ARBA00023082"/>
    </source>
</evidence>
<evidence type="ECO:0000256" key="1">
    <source>
        <dbReference type="ARBA" id="ARBA00010641"/>
    </source>
</evidence>
<evidence type="ECO:0000313" key="9">
    <source>
        <dbReference type="Proteomes" id="UP001500851"/>
    </source>
</evidence>
<dbReference type="InterPro" id="IPR039425">
    <property type="entry name" value="RNA_pol_sigma-70-like"/>
</dbReference>
<feature type="region of interest" description="Disordered" evidence="6">
    <location>
        <begin position="1"/>
        <end position="20"/>
    </location>
</feature>
<evidence type="ECO:0000259" key="7">
    <source>
        <dbReference type="Pfam" id="PF08281"/>
    </source>
</evidence>
<evidence type="ECO:0000313" key="8">
    <source>
        <dbReference type="EMBL" id="GAA1783786.1"/>
    </source>
</evidence>
<keyword evidence="4" id="KW-0238">DNA-binding</keyword>
<protein>
    <recommendedName>
        <fullName evidence="7">RNA polymerase sigma factor 70 region 4 type 2 domain-containing protein</fullName>
    </recommendedName>
</protein>
<dbReference type="Proteomes" id="UP001500851">
    <property type="component" value="Unassembled WGS sequence"/>
</dbReference>
<name>A0ABP4XKR7_9MICO</name>
<dbReference type="Gene3D" id="1.10.1740.10">
    <property type="match status" value="1"/>
</dbReference>
<gene>
    <name evidence="8" type="ORF">GCM10009768_10800</name>
</gene>
<dbReference type="CDD" id="cd06171">
    <property type="entry name" value="Sigma70_r4"/>
    <property type="match status" value="1"/>
</dbReference>
<comment type="similarity">
    <text evidence="1">Belongs to the sigma-70 factor family. ECF subfamily.</text>
</comment>
<comment type="caution">
    <text evidence="8">The sequence shown here is derived from an EMBL/GenBank/DDBJ whole genome shotgun (WGS) entry which is preliminary data.</text>
</comment>
<dbReference type="Gene3D" id="1.10.10.10">
    <property type="entry name" value="Winged helix-like DNA-binding domain superfamily/Winged helix DNA-binding domain"/>
    <property type="match status" value="1"/>
</dbReference>
<keyword evidence="2" id="KW-0805">Transcription regulation</keyword>
<accession>A0ABP4XKR7</accession>
<evidence type="ECO:0000256" key="4">
    <source>
        <dbReference type="ARBA" id="ARBA00023125"/>
    </source>
</evidence>
<dbReference type="RefSeq" id="WP_344030291.1">
    <property type="nucleotide sequence ID" value="NZ_BAAAOB010000001.1"/>
</dbReference>